<dbReference type="AlphaFoldDB" id="A6IV33"/>
<dbReference type="Proteomes" id="UP000234681">
    <property type="component" value="Chromosome X"/>
</dbReference>
<name>A6IV33_RAT</name>
<protein>
    <submittedName>
        <fullName evidence="1">RCG38035</fullName>
    </submittedName>
</protein>
<evidence type="ECO:0000313" key="2">
    <source>
        <dbReference type="Proteomes" id="UP000234681"/>
    </source>
</evidence>
<gene>
    <name evidence="1" type="ORF">rCG_38035</name>
</gene>
<accession>A6IV33</accession>
<reference evidence="1 2" key="1">
    <citation type="submission" date="2005-09" db="EMBL/GenBank/DDBJ databases">
        <authorList>
            <person name="Mural R.J."/>
            <person name="Li P.W."/>
            <person name="Adams M.D."/>
            <person name="Amanatides P.G."/>
            <person name="Baden-Tillson H."/>
            <person name="Barnstead M."/>
            <person name="Chin S.H."/>
            <person name="Dew I."/>
            <person name="Evans C.A."/>
            <person name="Ferriera S."/>
            <person name="Flanigan M."/>
            <person name="Fosler C."/>
            <person name="Glodek A."/>
            <person name="Gu Z."/>
            <person name="Holt R.A."/>
            <person name="Jennings D."/>
            <person name="Kraft C.L."/>
            <person name="Lu F."/>
            <person name="Nguyen T."/>
            <person name="Nusskern D.R."/>
            <person name="Pfannkoch C.M."/>
            <person name="Sitter C."/>
            <person name="Sutton G.G."/>
            <person name="Venter J.C."/>
            <person name="Wang Z."/>
            <person name="Woodage T."/>
            <person name="Zheng X.H."/>
            <person name="Zhong F."/>
        </authorList>
    </citation>
    <scope>NUCLEOTIDE SEQUENCE [LARGE SCALE GENOMIC DNA]</scope>
    <source>
        <strain>BN</strain>
        <strain evidence="2">Sprague-Dawley</strain>
    </source>
</reference>
<sequence>MISLASDGVWPHISTQTQRSGLTPRVLLSPLHLSEGSILAEMLSNWPIYPASII</sequence>
<evidence type="ECO:0000313" key="1">
    <source>
        <dbReference type="EMBL" id="EDM07147.1"/>
    </source>
</evidence>
<dbReference type="EMBL" id="CH473969">
    <property type="protein sequence ID" value="EDM07147.1"/>
    <property type="molecule type" value="Genomic_DNA"/>
</dbReference>
<organism evidence="1 2">
    <name type="scientific">Rattus norvegicus</name>
    <name type="common">Rat</name>
    <dbReference type="NCBI Taxonomy" id="10116"/>
    <lineage>
        <taxon>Eukaryota</taxon>
        <taxon>Metazoa</taxon>
        <taxon>Chordata</taxon>
        <taxon>Craniata</taxon>
        <taxon>Vertebrata</taxon>
        <taxon>Euteleostomi</taxon>
        <taxon>Mammalia</taxon>
        <taxon>Eutheria</taxon>
        <taxon>Euarchontoglires</taxon>
        <taxon>Glires</taxon>
        <taxon>Rodentia</taxon>
        <taxon>Myomorpha</taxon>
        <taxon>Muroidea</taxon>
        <taxon>Muridae</taxon>
        <taxon>Murinae</taxon>
        <taxon>Rattus</taxon>
    </lineage>
</organism>
<proteinExistence type="predicted"/>